<reference evidence="1 2" key="1">
    <citation type="submission" date="2023-07" db="EMBL/GenBank/DDBJ databases">
        <title>Genomic Encyclopedia of Type Strains, Phase IV (KMG-IV): sequencing the most valuable type-strain genomes for metagenomic binning, comparative biology and taxonomic classification.</title>
        <authorList>
            <person name="Goeker M."/>
        </authorList>
    </citation>
    <scope>NUCLEOTIDE SEQUENCE [LARGE SCALE GENOMIC DNA]</scope>
    <source>
        <strain evidence="1 2">DSM 16784</strain>
    </source>
</reference>
<comment type="caution">
    <text evidence="1">The sequence shown here is derived from an EMBL/GenBank/DDBJ whole genome shotgun (WGS) entry which is preliminary data.</text>
</comment>
<evidence type="ECO:0000313" key="1">
    <source>
        <dbReference type="EMBL" id="MDQ0360286.1"/>
    </source>
</evidence>
<organism evidence="1 2">
    <name type="scientific">Breznakia pachnodae</name>
    <dbReference type="NCBI Taxonomy" id="265178"/>
    <lineage>
        <taxon>Bacteria</taxon>
        <taxon>Bacillati</taxon>
        <taxon>Bacillota</taxon>
        <taxon>Erysipelotrichia</taxon>
        <taxon>Erysipelotrichales</taxon>
        <taxon>Erysipelotrichaceae</taxon>
        <taxon>Breznakia</taxon>
    </lineage>
</organism>
<gene>
    <name evidence="1" type="ORF">J2S15_001017</name>
</gene>
<dbReference type="SUPFAM" id="SSF54001">
    <property type="entry name" value="Cysteine proteinases"/>
    <property type="match status" value="1"/>
</dbReference>
<dbReference type="RefSeq" id="WP_307406059.1">
    <property type="nucleotide sequence ID" value="NZ_JAUSUR010000001.1"/>
</dbReference>
<dbReference type="InterPro" id="IPR038765">
    <property type="entry name" value="Papain-like_cys_pep_sf"/>
</dbReference>
<evidence type="ECO:0000313" key="2">
    <source>
        <dbReference type="Proteomes" id="UP001230220"/>
    </source>
</evidence>
<dbReference type="Proteomes" id="UP001230220">
    <property type="component" value="Unassembled WGS sequence"/>
</dbReference>
<keyword evidence="2" id="KW-1185">Reference proteome</keyword>
<proteinExistence type="predicted"/>
<accession>A0ABU0E066</accession>
<dbReference type="EMBL" id="JAUSUR010000001">
    <property type="protein sequence ID" value="MDQ0360286.1"/>
    <property type="molecule type" value="Genomic_DNA"/>
</dbReference>
<sequence>MKSIYIFLTKSDTCVSKMISLATADEYTHISIAFDKDLYPMYSFARKYLYTPLPAGLRIEPLQDGFYKRNDSIPCALYELKVSEDSYYKAKALVTGMMEEENLYKFNILGLVLCRMNISFKRNQHYFCSEFVSEVLMLSEALQLPKNPSLMRPSDYTQLDELDCLYEGQLRNLALGII</sequence>
<dbReference type="Gene3D" id="3.90.1720.10">
    <property type="entry name" value="endopeptidase domain like (from Nostoc punctiforme)"/>
    <property type="match status" value="1"/>
</dbReference>
<protein>
    <submittedName>
        <fullName evidence="1">Inositol transport system substrate-binding protein</fullName>
    </submittedName>
</protein>
<name>A0ABU0E066_9FIRM</name>